<evidence type="ECO:0000313" key="1">
    <source>
        <dbReference type="EMBL" id="SOY75982.1"/>
    </source>
</evidence>
<gene>
    <name evidence="1" type="ORF">CBM2589_P270008</name>
</gene>
<accession>A0A375CMY1</accession>
<dbReference type="EMBL" id="OFSP01000059">
    <property type="protein sequence ID" value="SOY75982.1"/>
    <property type="molecule type" value="Genomic_DNA"/>
</dbReference>
<comment type="caution">
    <text evidence="1">The sequence shown here is derived from an EMBL/GenBank/DDBJ whole genome shotgun (WGS) entry which is preliminary data.</text>
</comment>
<dbReference type="Proteomes" id="UP000256297">
    <property type="component" value="Plasmid CBM2589_p"/>
</dbReference>
<organism evidence="1">
    <name type="scientific">Cupriavidus taiwanensis</name>
    <dbReference type="NCBI Taxonomy" id="164546"/>
    <lineage>
        <taxon>Bacteria</taxon>
        <taxon>Pseudomonadati</taxon>
        <taxon>Pseudomonadota</taxon>
        <taxon>Betaproteobacteria</taxon>
        <taxon>Burkholderiales</taxon>
        <taxon>Burkholderiaceae</taxon>
        <taxon>Cupriavidus</taxon>
    </lineage>
</organism>
<reference evidence="1" key="1">
    <citation type="submission" date="2018-01" db="EMBL/GenBank/DDBJ databases">
        <authorList>
            <person name="Clerissi C."/>
        </authorList>
    </citation>
    <scope>NUCLEOTIDE SEQUENCE</scope>
    <source>
        <strain evidence="1">Cupriavidus taiwanensis STM 3521</strain>
    </source>
</reference>
<sequence length="39" mass="4353">MAIIISPCLQGRISVSMQFVVARVNFKRCIKIAKGRNFG</sequence>
<protein>
    <submittedName>
        <fullName evidence="1">Uncharacterized protein</fullName>
    </submittedName>
</protein>
<name>A0A375CMY1_9BURK</name>
<proteinExistence type="predicted"/>
<dbReference type="AlphaFoldDB" id="A0A375CMY1"/>